<protein>
    <submittedName>
        <fullName evidence="3">Phage major capsid protein</fullName>
    </submittedName>
</protein>
<feature type="domain" description="Phage capsid-like C-terminal" evidence="2">
    <location>
        <begin position="138"/>
        <end position="401"/>
    </location>
</feature>
<reference evidence="3 4" key="1">
    <citation type="submission" date="2019-11" db="EMBL/GenBank/DDBJ databases">
        <authorList>
            <person name="Ren C."/>
            <person name="Wang H."/>
            <person name="Xu Y."/>
        </authorList>
    </citation>
    <scope>NUCLEOTIDE SEQUENCE [LARGE SCALE GENOMIC DNA]</scope>
    <source>
        <strain evidence="3 4">LBM 19010</strain>
    </source>
</reference>
<dbReference type="KEGG" id="clf:GJQ69_00775"/>
<accession>A0A859DMT2</accession>
<dbReference type="InterPro" id="IPR054612">
    <property type="entry name" value="Phage_capsid-like_C"/>
</dbReference>
<dbReference type="Gene3D" id="3.30.2320.10">
    <property type="entry name" value="hypothetical protein PF0899 domain"/>
    <property type="match status" value="1"/>
</dbReference>
<gene>
    <name evidence="3" type="ORF">GJQ69_00775</name>
</gene>
<comment type="subcellular location">
    <subcellularLocation>
        <location evidence="1">Virion</location>
    </subcellularLocation>
</comment>
<dbReference type="RefSeq" id="WP_174192640.1">
    <property type="nucleotide sequence ID" value="NZ_CP046051.1"/>
</dbReference>
<dbReference type="InterPro" id="IPR024455">
    <property type="entry name" value="Phage_capsid"/>
</dbReference>
<evidence type="ECO:0000256" key="1">
    <source>
        <dbReference type="ARBA" id="ARBA00004328"/>
    </source>
</evidence>
<sequence>MTFKDKDAAFNHYRTASAEDIETRAAEIGKIIDTDPNADISALNVELDGLKMARDNLEARSAAQGKLTGFNPITGKNYSHKEEKRDDDIFSSAEYRTAFYKKMLGKPMTDADRNVFSRAQEQAVTERRAALTTGTNTAVIPTQTLNEVVKKAATQGNILNFVRQFRVPANLSVPVATPEDAAEWHAEGASVEPSAKTPTSVTFNAYELLKVFSLSVAANTISVPAFESYLSTELTRTIGAALNAGVFSGTGSGQALGILPGVTWGTTNSATYAAGGLKYADVLKLASLLKAGYSAGAVFACSNATLFNRLMAVEDTTGRPIFTNPIDGGAGRMLGHQVVVDDYIPADTILYGNFQYYGVNLSQDILLEVSRESSFKQGLIDYRAMAVGDGKPIIPEAFAKLAAAEA</sequence>
<evidence type="ECO:0000313" key="3">
    <source>
        <dbReference type="EMBL" id="QKN23148.1"/>
    </source>
</evidence>
<dbReference type="SUPFAM" id="SSF56563">
    <property type="entry name" value="Major capsid protein gp5"/>
    <property type="match status" value="1"/>
</dbReference>
<dbReference type="NCBIfam" id="TIGR01554">
    <property type="entry name" value="major_cap_HK97"/>
    <property type="match status" value="1"/>
</dbReference>
<organism evidence="3 4">
    <name type="scientific">Caproicibacterium lactatifermentans</name>
    <dbReference type="NCBI Taxonomy" id="2666138"/>
    <lineage>
        <taxon>Bacteria</taxon>
        <taxon>Bacillati</taxon>
        <taxon>Bacillota</taxon>
        <taxon>Clostridia</taxon>
        <taxon>Eubacteriales</taxon>
        <taxon>Oscillospiraceae</taxon>
        <taxon>Caproicibacterium</taxon>
    </lineage>
</organism>
<dbReference type="Proteomes" id="UP000501316">
    <property type="component" value="Chromosome"/>
</dbReference>
<dbReference type="EMBL" id="CP046051">
    <property type="protein sequence ID" value="QKN23148.1"/>
    <property type="molecule type" value="Genomic_DNA"/>
</dbReference>
<dbReference type="Gene3D" id="3.30.2400.10">
    <property type="entry name" value="Major capsid protein gp5"/>
    <property type="match status" value="1"/>
</dbReference>
<evidence type="ECO:0000313" key="4">
    <source>
        <dbReference type="Proteomes" id="UP000501316"/>
    </source>
</evidence>
<evidence type="ECO:0000259" key="2">
    <source>
        <dbReference type="Pfam" id="PF05065"/>
    </source>
</evidence>
<proteinExistence type="predicted"/>
<name>A0A859DMT2_9FIRM</name>
<dbReference type="Pfam" id="PF05065">
    <property type="entry name" value="Phage_capsid"/>
    <property type="match status" value="1"/>
</dbReference>
<dbReference type="AlphaFoldDB" id="A0A859DMT2"/>